<organism evidence="1 2">
    <name type="scientific">Prunus dulcis</name>
    <name type="common">Almond</name>
    <name type="synonym">Amygdalus dulcis</name>
    <dbReference type="NCBI Taxonomy" id="3755"/>
    <lineage>
        <taxon>Eukaryota</taxon>
        <taxon>Viridiplantae</taxon>
        <taxon>Streptophyta</taxon>
        <taxon>Embryophyta</taxon>
        <taxon>Tracheophyta</taxon>
        <taxon>Spermatophyta</taxon>
        <taxon>Magnoliopsida</taxon>
        <taxon>eudicotyledons</taxon>
        <taxon>Gunneridae</taxon>
        <taxon>Pentapetalae</taxon>
        <taxon>rosids</taxon>
        <taxon>fabids</taxon>
        <taxon>Rosales</taxon>
        <taxon>Rosaceae</taxon>
        <taxon>Amygdaloideae</taxon>
        <taxon>Amygdaleae</taxon>
        <taxon>Prunus</taxon>
    </lineage>
</organism>
<keyword evidence="2" id="KW-1185">Reference proteome</keyword>
<comment type="caution">
    <text evidence="1">The sequence shown here is derived from an EMBL/GenBank/DDBJ whole genome shotgun (WGS) entry which is preliminary data.</text>
</comment>
<proteinExistence type="predicted"/>
<protein>
    <submittedName>
        <fullName evidence="1">Uncharacterized protein</fullName>
    </submittedName>
</protein>
<gene>
    <name evidence="1" type="ORF">L3X38_024973</name>
</gene>
<dbReference type="Proteomes" id="UP001054821">
    <property type="component" value="Chromosome 4"/>
</dbReference>
<accession>A0AAD4Z6N1</accession>
<name>A0AAD4Z6N1_PRUDU</name>
<evidence type="ECO:0000313" key="2">
    <source>
        <dbReference type="Proteomes" id="UP001054821"/>
    </source>
</evidence>
<reference evidence="1 2" key="1">
    <citation type="journal article" date="2022" name="G3 (Bethesda)">
        <title>Whole-genome sequence and methylome profiling of the almond [Prunus dulcis (Mill.) D.A. Webb] cultivar 'Nonpareil'.</title>
        <authorList>
            <person name="D'Amico-Willman K.M."/>
            <person name="Ouma W.Z."/>
            <person name="Meulia T."/>
            <person name="Sideli G.M."/>
            <person name="Gradziel T.M."/>
            <person name="Fresnedo-Ramirez J."/>
        </authorList>
    </citation>
    <scope>NUCLEOTIDE SEQUENCE [LARGE SCALE GENOMIC DNA]</scope>
    <source>
        <strain evidence="1">Clone GOH B32 T37-40</strain>
    </source>
</reference>
<dbReference type="AlphaFoldDB" id="A0AAD4Z6N1"/>
<evidence type="ECO:0000313" key="1">
    <source>
        <dbReference type="EMBL" id="KAI5334840.1"/>
    </source>
</evidence>
<dbReference type="EMBL" id="JAJFAZ020000004">
    <property type="protein sequence ID" value="KAI5334840.1"/>
    <property type="molecule type" value="Genomic_DNA"/>
</dbReference>
<sequence length="267" mass="30274">MRLTLTNGPLRPTRIAARIDLVSPRTTRIAAQIDLVSPRPARMEYTVSKSHENMYLLRSLMALLCHGGATPKEYFMELIMKDRESNHGEMDDDYNSLLEPFVSERNRFRIGFHQDLIRVLESLTTNKCLERSRQGLALVFFELARPHRQDPLVFSAGILPAVTTGFLQFFPASPQHFRQASHSNQGPLNCVGRGLRLRLTNGPLRPARIAARIDLVSPRPTRIVARIDLVSPRPAKIEARVGLVSPRLARMELTILMELTDQEWGYA</sequence>